<gene>
    <name evidence="8" type="ORF">Fot_22588</name>
</gene>
<protein>
    <submittedName>
        <fullName evidence="8">Protein NLP8</fullName>
    </submittedName>
</protein>
<dbReference type="PROSITE" id="PS51745">
    <property type="entry name" value="PB1"/>
    <property type="match status" value="1"/>
</dbReference>
<dbReference type="SMART" id="SM00666">
    <property type="entry name" value="PB1"/>
    <property type="match status" value="1"/>
</dbReference>
<dbReference type="InterPro" id="IPR053793">
    <property type="entry name" value="PB1-like"/>
</dbReference>
<evidence type="ECO:0000256" key="4">
    <source>
        <dbReference type="ARBA" id="ARBA00023242"/>
    </source>
</evidence>
<proteinExistence type="predicted"/>
<dbReference type="PROSITE" id="PS51519">
    <property type="entry name" value="RWP_RK"/>
    <property type="match status" value="1"/>
</dbReference>
<evidence type="ECO:0000313" key="9">
    <source>
        <dbReference type="Proteomes" id="UP001604277"/>
    </source>
</evidence>
<feature type="domain" description="RWP-RK" evidence="6">
    <location>
        <begin position="598"/>
        <end position="679"/>
    </location>
</feature>
<evidence type="ECO:0000256" key="5">
    <source>
        <dbReference type="SAM" id="MobiDB-lite"/>
    </source>
</evidence>
<evidence type="ECO:0000259" key="6">
    <source>
        <dbReference type="PROSITE" id="PS51519"/>
    </source>
</evidence>
<dbReference type="Pfam" id="PF00564">
    <property type="entry name" value="PB1"/>
    <property type="match status" value="1"/>
</dbReference>
<keyword evidence="2" id="KW-0238">DNA-binding</keyword>
<dbReference type="Gene3D" id="3.10.20.90">
    <property type="entry name" value="Phosphatidylinositol 3-kinase Catalytic Subunit, Chain A, domain 1"/>
    <property type="match status" value="1"/>
</dbReference>
<evidence type="ECO:0000256" key="2">
    <source>
        <dbReference type="ARBA" id="ARBA00023125"/>
    </source>
</evidence>
<keyword evidence="1" id="KW-0805">Transcription regulation</keyword>
<dbReference type="SUPFAM" id="SSF54277">
    <property type="entry name" value="CAD &amp; PB1 domains"/>
    <property type="match status" value="1"/>
</dbReference>
<dbReference type="Pfam" id="PF22922">
    <property type="entry name" value="GAF_NLP"/>
    <property type="match status" value="1"/>
</dbReference>
<dbReference type="CDD" id="cd06407">
    <property type="entry name" value="PB1_NLP"/>
    <property type="match status" value="1"/>
</dbReference>
<dbReference type="InterPro" id="IPR003035">
    <property type="entry name" value="RWP-RK_dom"/>
</dbReference>
<dbReference type="Pfam" id="PF02042">
    <property type="entry name" value="RWP-RK"/>
    <property type="match status" value="1"/>
</dbReference>
<organism evidence="8 9">
    <name type="scientific">Forsythia ovata</name>
    <dbReference type="NCBI Taxonomy" id="205694"/>
    <lineage>
        <taxon>Eukaryota</taxon>
        <taxon>Viridiplantae</taxon>
        <taxon>Streptophyta</taxon>
        <taxon>Embryophyta</taxon>
        <taxon>Tracheophyta</taxon>
        <taxon>Spermatophyta</taxon>
        <taxon>Magnoliopsida</taxon>
        <taxon>eudicotyledons</taxon>
        <taxon>Gunneridae</taxon>
        <taxon>Pentapetalae</taxon>
        <taxon>asterids</taxon>
        <taxon>lamiids</taxon>
        <taxon>Lamiales</taxon>
        <taxon>Oleaceae</taxon>
        <taxon>Forsythieae</taxon>
        <taxon>Forsythia</taxon>
    </lineage>
</organism>
<feature type="region of interest" description="Disordered" evidence="5">
    <location>
        <begin position="861"/>
        <end position="899"/>
    </location>
</feature>
<dbReference type="PANTHER" id="PTHR32002">
    <property type="entry name" value="PROTEIN NLP8"/>
    <property type="match status" value="1"/>
</dbReference>
<keyword evidence="4" id="KW-0539">Nucleus</keyword>
<feature type="compositionally biased region" description="Low complexity" evidence="5">
    <location>
        <begin position="872"/>
        <end position="891"/>
    </location>
</feature>
<evidence type="ECO:0000256" key="1">
    <source>
        <dbReference type="ARBA" id="ARBA00023015"/>
    </source>
</evidence>
<name>A0ABD1UYF3_9LAMI</name>
<dbReference type="InterPro" id="IPR000270">
    <property type="entry name" value="PB1_dom"/>
</dbReference>
<evidence type="ECO:0000313" key="8">
    <source>
        <dbReference type="EMBL" id="KAL2529987.1"/>
    </source>
</evidence>
<dbReference type="PANTHER" id="PTHR32002:SF41">
    <property type="entry name" value="PROTEIN NLP8"/>
    <property type="match status" value="1"/>
</dbReference>
<sequence length="1008" mass="111890">MEYLFSSKEKGTGYWVLPRGQMESMAVQLMDNDERGSNLKDSLTNVAGLMNFDAYAGWFNSPVNEGDQMFSPFAMSPISSTSTNFSPFDGLNFTENYNSGVPMAEGNMIETSLSDGAKMMFEQMDSKFSVPMDSADYGVDAIESRDKSSSQRTAATDVGNIAIPRTPPTPLLAEKMLRALNLFKEWSGGGILAQVWVPMMRGDRYILSTCEQPYLLDPTLSGYREVSRLFTFATESKPGSFLGLPGRVFTSKIPEWTSNVMYYNKAEYLRVQHAIDHKVRGSIALPVFEDDSYEVSCCAVLELVTTKEKSDFDSEMESVCRALQAVKLRSTIPPRLHSQYLSKNQMAALAEITDVLRAVCHAHRLPIALTWIPCSYTEGVGDETIKVRSRGCNSHSDKRCVLCIENTACYVNERGMQGFLHACADHYLEEGQGIAGKALQSNQPFFYPDVKEYHISEYPLVHHARKFGLNAAVAIRLRSTYTGDDDYILELFLPADMKRSTEQQLLLDNLSSTMQRICRSLRTVSDVELLGGEDSNVGLQHGEVQKLPPITLSRRSSQQSLMNSNLNSSDRNHLNVSDVKTPEMKADSAHRQMIYRSRRQTEKKRSTAEKHVSLSVLQQYFFGSLKDAAKSIGVCPTTLKRICRQHGISRWPSRKINKVNRSLRKIRSVLDSVQGMEGRLKFDPTTGGLVAAGTNNQEFDPQKSALIPSKNHPVRNPDAVTHTTISAPPTSCIDIETTTVKMEESFVDGNKMAGLNVVSPNSCTGEFISNVLPKNCDESELAEPDAGGSWPASLHTMPWVTSAKAPQESFLAREECPRWELNSSLKLDAPEAHFISQSSISMAAADEIYNKLKGDDRVTEHIRPTSSGMTDSSNGSGSTMNVSSSSSGSFGERNHSKTEARCGDCGSKITVKAAYKEDTVRFKFEPTAGCFQLYEEVAKRFKLQMGEFQLKYLDDEEEWVMLVNDLDLQECLEILAFVGSRTVKFLVREVSCLIGSSSSSNCFLTGSS</sequence>
<evidence type="ECO:0000256" key="3">
    <source>
        <dbReference type="ARBA" id="ARBA00023163"/>
    </source>
</evidence>
<dbReference type="AlphaFoldDB" id="A0ABD1UYF3"/>
<feature type="domain" description="PB1" evidence="7">
    <location>
        <begin position="908"/>
        <end position="990"/>
    </location>
</feature>
<keyword evidence="9" id="KW-1185">Reference proteome</keyword>
<dbReference type="Proteomes" id="UP001604277">
    <property type="component" value="Unassembled WGS sequence"/>
</dbReference>
<accession>A0ABD1UYF3</accession>
<dbReference type="InterPro" id="IPR055081">
    <property type="entry name" value="NLP1-9_GAF"/>
</dbReference>
<reference evidence="9" key="1">
    <citation type="submission" date="2024-07" db="EMBL/GenBank/DDBJ databases">
        <title>Two chromosome-level genome assemblies of Korean endemic species Abeliophyllum distichum and Forsythia ovata (Oleaceae).</title>
        <authorList>
            <person name="Jang H."/>
        </authorList>
    </citation>
    <scope>NUCLEOTIDE SEQUENCE [LARGE SCALE GENOMIC DNA]</scope>
</reference>
<evidence type="ECO:0000259" key="7">
    <source>
        <dbReference type="PROSITE" id="PS51745"/>
    </source>
</evidence>
<dbReference type="InterPro" id="IPR034891">
    <property type="entry name" value="PB1_NLP"/>
</dbReference>
<keyword evidence="3" id="KW-0804">Transcription</keyword>
<dbReference type="GO" id="GO:0003677">
    <property type="term" value="F:DNA binding"/>
    <property type="evidence" value="ECO:0007669"/>
    <property type="project" value="UniProtKB-KW"/>
</dbReference>
<dbReference type="InterPro" id="IPR045012">
    <property type="entry name" value="NLP"/>
</dbReference>
<dbReference type="EMBL" id="JBFOLJ010000006">
    <property type="protein sequence ID" value="KAL2529987.1"/>
    <property type="molecule type" value="Genomic_DNA"/>
</dbReference>
<comment type="caution">
    <text evidence="8">The sequence shown here is derived from an EMBL/GenBank/DDBJ whole genome shotgun (WGS) entry which is preliminary data.</text>
</comment>